<feature type="compositionally biased region" description="Polar residues" evidence="5">
    <location>
        <begin position="534"/>
        <end position="544"/>
    </location>
</feature>
<evidence type="ECO:0000256" key="6">
    <source>
        <dbReference type="SAM" id="SignalP"/>
    </source>
</evidence>
<evidence type="ECO:0000259" key="8">
    <source>
        <dbReference type="PROSITE" id="PS50189"/>
    </source>
</evidence>
<dbReference type="SUPFAM" id="SSF50242">
    <property type="entry name" value="TIMP-like"/>
    <property type="match status" value="1"/>
</dbReference>
<dbReference type="SMART" id="SM01361">
    <property type="entry name" value="A2M_recep"/>
    <property type="match status" value="1"/>
</dbReference>
<dbReference type="SUPFAM" id="SSF47686">
    <property type="entry name" value="Anaphylotoxins (complement system)"/>
    <property type="match status" value="1"/>
</dbReference>
<dbReference type="InterPro" id="IPR036595">
    <property type="entry name" value="A-macroglobulin_rcpt-bd_sf"/>
</dbReference>
<dbReference type="Pfam" id="PF21308">
    <property type="entry name" value="C3_CUB2"/>
    <property type="match status" value="1"/>
</dbReference>
<dbReference type="InterPro" id="IPR019742">
    <property type="entry name" value="MacrogloblnA2_CS"/>
</dbReference>
<dbReference type="PROSITE" id="PS00477">
    <property type="entry name" value="ALPHA_2_MACROGLOBULIN"/>
    <property type="match status" value="1"/>
</dbReference>
<dbReference type="InterPro" id="IPR001134">
    <property type="entry name" value="Netrin_domain"/>
</dbReference>
<dbReference type="InterPro" id="IPR048848">
    <property type="entry name" value="C3_CUB2"/>
</dbReference>
<dbReference type="PROSITE" id="PS01178">
    <property type="entry name" value="ANAPHYLATOXIN_2"/>
    <property type="match status" value="1"/>
</dbReference>
<dbReference type="InterPro" id="IPR001599">
    <property type="entry name" value="Macroglobln_a2"/>
</dbReference>
<dbReference type="SMART" id="SM00104">
    <property type="entry name" value="ANATO"/>
    <property type="match status" value="1"/>
</dbReference>
<dbReference type="InterPro" id="IPR013783">
    <property type="entry name" value="Ig-like_fold"/>
</dbReference>
<evidence type="ECO:0000256" key="4">
    <source>
        <dbReference type="ARBA" id="ARBA00023157"/>
    </source>
</evidence>
<comment type="subcellular location">
    <subcellularLocation>
        <location evidence="1">Secreted</location>
    </subcellularLocation>
</comment>
<reference evidence="9 10" key="1">
    <citation type="journal article" date="2022" name="Gigascience">
        <title>A chromosome-level genome assembly and annotation of the desert horned lizard, Phrynosoma platyrhinos, provides insight into chromosomal rearrangements among reptiles.</title>
        <authorList>
            <person name="Koochekian N."/>
            <person name="Ascanio A."/>
            <person name="Farleigh K."/>
            <person name="Card D.C."/>
            <person name="Schield D.R."/>
            <person name="Castoe T.A."/>
            <person name="Jezkova T."/>
        </authorList>
    </citation>
    <scope>NUCLEOTIDE SEQUENCE [LARGE SCALE GENOMIC DNA]</scope>
    <source>
        <strain evidence="9">NK-2021</strain>
    </source>
</reference>
<dbReference type="InterPro" id="IPR009048">
    <property type="entry name" value="A-macroglobulin_rcpt-bd"/>
</dbReference>
<keyword evidence="2" id="KW-0964">Secreted</keyword>
<dbReference type="Proteomes" id="UP000826234">
    <property type="component" value="Unassembled WGS sequence"/>
</dbReference>
<feature type="chain" id="PRO_5046300268" description="Complement C3" evidence="6">
    <location>
        <begin position="23"/>
        <end position="1321"/>
    </location>
</feature>
<keyword evidence="3" id="KW-0882">Thioester bond</keyword>
<feature type="domain" description="Anaphylatoxin-like" evidence="7">
    <location>
        <begin position="442"/>
        <end position="477"/>
    </location>
</feature>
<organism evidence="9 10">
    <name type="scientific">Phrynosoma platyrhinos</name>
    <name type="common">Desert horned lizard</name>
    <dbReference type="NCBI Taxonomy" id="52577"/>
    <lineage>
        <taxon>Eukaryota</taxon>
        <taxon>Metazoa</taxon>
        <taxon>Chordata</taxon>
        <taxon>Craniata</taxon>
        <taxon>Vertebrata</taxon>
        <taxon>Euteleostomi</taxon>
        <taxon>Lepidosauria</taxon>
        <taxon>Squamata</taxon>
        <taxon>Bifurcata</taxon>
        <taxon>Unidentata</taxon>
        <taxon>Episquamata</taxon>
        <taxon>Toxicofera</taxon>
        <taxon>Iguania</taxon>
        <taxon>Phrynosomatidae</taxon>
        <taxon>Phrynosomatinae</taxon>
        <taxon>Phrynosoma</taxon>
    </lineage>
</organism>
<dbReference type="Pfam" id="PF07678">
    <property type="entry name" value="TED_complement"/>
    <property type="match status" value="3"/>
</dbReference>
<dbReference type="Gene3D" id="1.20.91.20">
    <property type="entry name" value="Anaphylotoxins (complement system)"/>
    <property type="match status" value="1"/>
</dbReference>
<evidence type="ECO:0000256" key="1">
    <source>
        <dbReference type="ARBA" id="ARBA00004613"/>
    </source>
</evidence>
<dbReference type="Gene3D" id="2.20.210.20">
    <property type="match status" value="1"/>
</dbReference>
<dbReference type="SUPFAM" id="SSF49410">
    <property type="entry name" value="Alpha-macroglobulin receptor domain"/>
    <property type="match status" value="1"/>
</dbReference>
<evidence type="ECO:0000256" key="5">
    <source>
        <dbReference type="SAM" id="MobiDB-lite"/>
    </source>
</evidence>
<dbReference type="PROSITE" id="PS50189">
    <property type="entry name" value="NTR"/>
    <property type="match status" value="1"/>
</dbReference>
<dbReference type="EMBL" id="JAIPUX010000439">
    <property type="protein sequence ID" value="KAH0628762.1"/>
    <property type="molecule type" value="Genomic_DNA"/>
</dbReference>
<dbReference type="InterPro" id="IPR018081">
    <property type="entry name" value="Anaphylatoxin_comp_syst"/>
</dbReference>
<dbReference type="Gene3D" id="2.40.50.120">
    <property type="match status" value="1"/>
</dbReference>
<keyword evidence="6" id="KW-0732">Signal</keyword>
<evidence type="ECO:0000256" key="3">
    <source>
        <dbReference type="ARBA" id="ARBA00022966"/>
    </source>
</evidence>
<evidence type="ECO:0000259" key="7">
    <source>
        <dbReference type="PROSITE" id="PS01178"/>
    </source>
</evidence>
<dbReference type="SMART" id="SM01360">
    <property type="entry name" value="A2M"/>
    <property type="match status" value="1"/>
</dbReference>
<feature type="compositionally biased region" description="Basic and acidic residues" evidence="5">
    <location>
        <begin position="496"/>
        <end position="511"/>
    </location>
</feature>
<accession>A0ABQ7TH26</accession>
<dbReference type="Gene3D" id="2.60.40.10">
    <property type="entry name" value="Immunoglobulins"/>
    <property type="match status" value="1"/>
</dbReference>
<protein>
    <recommendedName>
        <fullName evidence="11">Complement C3</fullName>
    </recommendedName>
</protein>
<dbReference type="Gene3D" id="2.60.40.1940">
    <property type="match status" value="1"/>
</dbReference>
<dbReference type="SMART" id="SM00643">
    <property type="entry name" value="C345C"/>
    <property type="match status" value="1"/>
</dbReference>
<dbReference type="InterPro" id="IPR050473">
    <property type="entry name" value="A2M/Complement_sys"/>
</dbReference>
<dbReference type="Pfam" id="PF07703">
    <property type="entry name" value="A2M_BRD"/>
    <property type="match status" value="1"/>
</dbReference>
<dbReference type="InterPro" id="IPR008930">
    <property type="entry name" value="Terpenoid_cyclase/PrenylTrfase"/>
</dbReference>
<sequence length="1321" mass="148454">MGSYAASLGWLALLTFFLVASSDPQPLYMLITPSIIRVDSEETIIVEAHNHASPFSVQIRVLDFPRKDSLLFTTEARLNPKDGLVAAKIKVPAMKKVWYGNQYVSIEATNSLFTLEAIVLLSFHNGYIFIQTDKTIYTPGSIVRYRLFTVGHMLDPQRKPVGIAIVNPDGMVVEHSLETSLDGIITQSYRIPDIVVFLFGENVEGQAFALFGVKKGDTRKSIPESLSKVPIQYGKGRASLTRVVLQKRFPNLDELVGFSIYVSVTVLTKTVVNPDGSPAAEIPVISVSPAGSKGISQADGMAYLVVNTPPRASQISVEILNKGKVFKAGRQPRKAGQNPVTFDLPVTPELIPSFRIVAYYKIGYNEIVADSIWVDVKDTCMGKLKVTSASEKVNQVHKPGDYIQLKVSGDPGAKVGLVAVDKAVYVLNKKFKLSQSKIYRKCCEDGMQENPMGYSCERRARYVLEVPECIKAFKDCCNHIFGSPQTSLETQTQSTVKEHSSHESSRTDSHKHQGGGILLTQSFSVKQPIRVSSTVQLQESSGGQENLDEDEGDWDWDEDEEELEIRSNFAESWLWQKETLPINTDVNGISSKVIRTFLKDSITTWEVLAIGLSPTKGICVADPYEIMVKKDFFIDLRLPYSIVRNEQVEIRAVVHNYGPWTLTVRVELVYNEKICSSSTPTKPSRHQFTLMHGTSEAVTYKIIPLELGEVEIEVKAVVRGLSLSDAVRKKLRVVVSDGKCKEGVVHLQTAFGDIVAETIENSIDGANLKDLIQVPSGCGEQNMIGLTPTVIATQYLDKTNQWERVGLERRSEAINLIRKERFILRLTAYVVKIFAMTARLIRIDERQLCKALEWLINTKQESNGAFREEAPVMQREMMGGSQSSDPEASLTAFVVIAMHEAKDLCQNHVWVSGGRRTHWPHPSSNLHSIEATSYGLLALIQLNRLDIASPIVQWLIEQRFYGGGYGSTQATVMVFQALTQYQASVSENKDEFLDVSIKMPLRNDWIRWRINYENSMVSRTEQNTATTGFTVSAKGTGKGTLSVMRMYYTPLSEEMFPCNKFDVTVTVEKSSHDDERHDSQPFPNSFPAKKSEGALASMDIQICIRFLDEVDATMTIVDISMLTGFSPDMDDLKKLTNSVDKYISKYEMNDVLSDKSSLILYLDKVSKTEHECLKFRLHQYFQVGLIQPGTVTVYEYYTTENRCTKLYHAVKEEDTLNRVCQEGICRCMEGMDIAVQGKTRQFISAVRCKETLSLKVNSEYLIWGPRSDMWDIQKEMTYVLTSHSWIELWPNTEECKQANFQVFCQDLQNFVDQLMEAGCMQ</sequence>
<gene>
    <name evidence="9" type="ORF">JD844_010257</name>
</gene>
<name>A0ABQ7TH26_PHRPL</name>
<dbReference type="CDD" id="cd00017">
    <property type="entry name" value="ANATO"/>
    <property type="match status" value="1"/>
</dbReference>
<dbReference type="InterPro" id="IPR018933">
    <property type="entry name" value="Netrin_module_non-TIMP"/>
</dbReference>
<feature type="region of interest" description="Disordered" evidence="5">
    <location>
        <begin position="488"/>
        <end position="513"/>
    </location>
</feature>
<feature type="domain" description="NTR" evidence="8">
    <location>
        <begin position="1168"/>
        <end position="1319"/>
    </location>
</feature>
<comment type="caution">
    <text evidence="9">The sequence shown here is derived from an EMBL/GenBank/DDBJ whole genome shotgun (WGS) entry which is preliminary data.</text>
</comment>
<dbReference type="Pfam" id="PF01821">
    <property type="entry name" value="ANATO"/>
    <property type="match status" value="1"/>
</dbReference>
<dbReference type="Gene3D" id="2.60.40.1930">
    <property type="match status" value="3"/>
</dbReference>
<dbReference type="InterPro" id="IPR008993">
    <property type="entry name" value="TIMP-like_OB-fold"/>
</dbReference>
<evidence type="ECO:0000313" key="10">
    <source>
        <dbReference type="Proteomes" id="UP000826234"/>
    </source>
</evidence>
<dbReference type="InterPro" id="IPR047565">
    <property type="entry name" value="Alpha-macroglob_thiol-ester_cl"/>
</dbReference>
<dbReference type="PANTHER" id="PTHR11412">
    <property type="entry name" value="MACROGLOBULIN / COMPLEMENT"/>
    <property type="match status" value="1"/>
</dbReference>
<evidence type="ECO:0000313" key="9">
    <source>
        <dbReference type="EMBL" id="KAH0628762.1"/>
    </source>
</evidence>
<keyword evidence="10" id="KW-1185">Reference proteome</keyword>
<proteinExistence type="predicted"/>
<evidence type="ECO:0000256" key="2">
    <source>
        <dbReference type="ARBA" id="ARBA00022525"/>
    </source>
</evidence>
<dbReference type="InterPro" id="IPR041425">
    <property type="entry name" value="C3/4/5_MG1"/>
</dbReference>
<feature type="signal peptide" evidence="6">
    <location>
        <begin position="1"/>
        <end position="22"/>
    </location>
</feature>
<dbReference type="SMART" id="SM01419">
    <property type="entry name" value="Thiol-ester_cl"/>
    <property type="match status" value="1"/>
</dbReference>
<dbReference type="PROSITE" id="PS01177">
    <property type="entry name" value="ANAPHYLATOXIN_1"/>
    <property type="match status" value="1"/>
</dbReference>
<dbReference type="Pfam" id="PF17790">
    <property type="entry name" value="MG1"/>
    <property type="match status" value="1"/>
</dbReference>
<dbReference type="Pfam" id="PF00207">
    <property type="entry name" value="A2M"/>
    <property type="match status" value="1"/>
</dbReference>
<evidence type="ECO:0008006" key="11">
    <source>
        <dbReference type="Google" id="ProtNLM"/>
    </source>
</evidence>
<dbReference type="PANTHER" id="PTHR11412:SF81">
    <property type="entry name" value="COMPLEMENT C3"/>
    <property type="match status" value="1"/>
</dbReference>
<feature type="region of interest" description="Disordered" evidence="5">
    <location>
        <begin position="534"/>
        <end position="554"/>
    </location>
</feature>
<dbReference type="Gene3D" id="2.60.40.690">
    <property type="entry name" value="Alpha-macroglobulin, receptor-binding domain"/>
    <property type="match status" value="1"/>
</dbReference>
<dbReference type="InterPro" id="IPR000020">
    <property type="entry name" value="Anaphylatoxin/fibulin"/>
</dbReference>
<dbReference type="Pfam" id="PF07677">
    <property type="entry name" value="A2M_recep"/>
    <property type="match status" value="1"/>
</dbReference>
<dbReference type="SMART" id="SM01359">
    <property type="entry name" value="A2M_N_2"/>
    <property type="match status" value="1"/>
</dbReference>
<dbReference type="InterPro" id="IPR011625">
    <property type="entry name" value="A2M_N_BRD"/>
</dbReference>
<dbReference type="Gene3D" id="6.20.50.160">
    <property type="match status" value="1"/>
</dbReference>
<dbReference type="Pfam" id="PF01759">
    <property type="entry name" value="NTR"/>
    <property type="match status" value="1"/>
</dbReference>
<dbReference type="Gene3D" id="1.50.10.20">
    <property type="match status" value="2"/>
</dbReference>
<dbReference type="SUPFAM" id="SSF48239">
    <property type="entry name" value="Terpenoid cyclases/Protein prenyltransferases"/>
    <property type="match status" value="1"/>
</dbReference>
<dbReference type="InterPro" id="IPR011626">
    <property type="entry name" value="Alpha-macroglobulin_TED"/>
</dbReference>
<dbReference type="Gene3D" id="2.20.130.20">
    <property type="match status" value="1"/>
</dbReference>
<keyword evidence="4" id="KW-1015">Disulfide bond</keyword>